<proteinExistence type="predicted"/>
<reference evidence="1 2" key="1">
    <citation type="submission" date="2024-06" db="EMBL/GenBank/DDBJ databases">
        <title>Genomic Encyclopedia of Type Strains, Phase V (KMG-V): Genome sequencing to study the core and pangenomes of soil and plant-associated prokaryotes.</title>
        <authorList>
            <person name="Whitman W."/>
        </authorList>
    </citation>
    <scope>NUCLEOTIDE SEQUENCE [LARGE SCALE GENOMIC DNA]</scope>
    <source>
        <strain evidence="1 2">NE40</strain>
    </source>
</reference>
<accession>A0ABV2SNE6</accession>
<dbReference type="InterPro" id="IPR039555">
    <property type="entry name" value="TraF/TrbB"/>
</dbReference>
<evidence type="ECO:0000313" key="1">
    <source>
        <dbReference type="EMBL" id="MET4759297.1"/>
    </source>
</evidence>
<dbReference type="Proteomes" id="UP001549366">
    <property type="component" value="Unassembled WGS sequence"/>
</dbReference>
<gene>
    <name evidence="1" type="ORF">V5J35_004489</name>
</gene>
<organism evidence="1 2">
    <name type="scientific">Endozoicomonas lisbonensis</name>
    <dbReference type="NCBI Taxonomy" id="3120522"/>
    <lineage>
        <taxon>Bacteria</taxon>
        <taxon>Pseudomonadati</taxon>
        <taxon>Pseudomonadota</taxon>
        <taxon>Gammaproteobacteria</taxon>
        <taxon>Oceanospirillales</taxon>
        <taxon>Endozoicomonadaceae</taxon>
        <taxon>Endozoicomonas</taxon>
    </lineage>
</organism>
<dbReference type="Pfam" id="PF13728">
    <property type="entry name" value="TraF"/>
    <property type="match status" value="1"/>
</dbReference>
<comment type="caution">
    <text evidence="1">The sequence shown here is derived from an EMBL/GenBank/DDBJ whole genome shotgun (WGS) entry which is preliminary data.</text>
</comment>
<keyword evidence="2" id="KW-1185">Reference proteome</keyword>
<evidence type="ECO:0000313" key="2">
    <source>
        <dbReference type="Proteomes" id="UP001549366"/>
    </source>
</evidence>
<name>A0ABV2SNE6_9GAMM</name>
<sequence>MSGMVDSELAEESLMLFFLLLTGLFSASVSADPQWFDRHSEGWFWYEQIIEPEKEEREINAQNVRAQPLSTAWIRKNIGQYLDKAIDHPSQENVSNYLYLDRLVKEKAEQFARVSKQVIESDPLLDENVRRPISPAAAKIKDDIAYQAKESVLKELGKKAGLVFYYQGRCRLCELQLKSLRQFCHQFEFMLVPISTDGVLLPGITSNRVELHPPDKLNILRYPALFLMHPPDHIVLLRQGNISLTELTEQILQAAVQHQWITREQFNNTRITSETWYQSQPDNLPPTFYKAIKQTSVSD</sequence>
<dbReference type="SUPFAM" id="SSF52833">
    <property type="entry name" value="Thioredoxin-like"/>
    <property type="match status" value="1"/>
</dbReference>
<dbReference type="EMBL" id="JBEWTB010000002">
    <property type="protein sequence ID" value="MET4759297.1"/>
    <property type="molecule type" value="Genomic_DNA"/>
</dbReference>
<dbReference type="InterPro" id="IPR036249">
    <property type="entry name" value="Thioredoxin-like_sf"/>
</dbReference>
<protein>
    <submittedName>
        <fullName evidence="1">Conjugal transfer pilus assembly protein TraF</fullName>
    </submittedName>
</protein>